<evidence type="ECO:0000256" key="7">
    <source>
        <dbReference type="ARBA" id="ARBA00023136"/>
    </source>
</evidence>
<evidence type="ECO:0000256" key="5">
    <source>
        <dbReference type="ARBA" id="ARBA00022729"/>
    </source>
</evidence>
<dbReference type="NCBIfam" id="TIGR04056">
    <property type="entry name" value="OMP_RagA_SusC"/>
    <property type="match status" value="1"/>
</dbReference>
<dbReference type="PANTHER" id="PTHR30069:SF29">
    <property type="entry name" value="HEMOGLOBIN AND HEMOGLOBIN-HAPTOGLOBIN-BINDING PROTEIN 1-RELATED"/>
    <property type="match status" value="1"/>
</dbReference>
<keyword evidence="8" id="KW-0675">Receptor</keyword>
<keyword evidence="7 10" id="KW-0472">Membrane</keyword>
<keyword evidence="6 11" id="KW-0798">TonB box</keyword>
<dbReference type="Pfam" id="PF00593">
    <property type="entry name" value="TonB_dep_Rec_b-barrel"/>
    <property type="match status" value="1"/>
</dbReference>
<evidence type="ECO:0000256" key="1">
    <source>
        <dbReference type="ARBA" id="ARBA00004571"/>
    </source>
</evidence>
<evidence type="ECO:0000256" key="2">
    <source>
        <dbReference type="ARBA" id="ARBA00022448"/>
    </source>
</evidence>
<dbReference type="GO" id="GO:0044718">
    <property type="term" value="P:siderophore transmembrane transport"/>
    <property type="evidence" value="ECO:0007669"/>
    <property type="project" value="TreeGrafter"/>
</dbReference>
<dbReference type="Pfam" id="PF07715">
    <property type="entry name" value="Plug"/>
    <property type="match status" value="1"/>
</dbReference>
<dbReference type="EMBL" id="PVYX01000001">
    <property type="protein sequence ID" value="PRX56139.1"/>
    <property type="molecule type" value="Genomic_DNA"/>
</dbReference>
<evidence type="ECO:0000313" key="14">
    <source>
        <dbReference type="EMBL" id="PRX56139.1"/>
    </source>
</evidence>
<evidence type="ECO:0000259" key="12">
    <source>
        <dbReference type="Pfam" id="PF00593"/>
    </source>
</evidence>
<dbReference type="PROSITE" id="PS00018">
    <property type="entry name" value="EF_HAND_1"/>
    <property type="match status" value="1"/>
</dbReference>
<dbReference type="InterPro" id="IPR018247">
    <property type="entry name" value="EF_Hand_1_Ca_BS"/>
</dbReference>
<keyword evidence="5" id="KW-0732">Signal</keyword>
<dbReference type="InterPro" id="IPR036942">
    <property type="entry name" value="Beta-barrel_TonB_sf"/>
</dbReference>
<comment type="caution">
    <text evidence="14">The sequence shown here is derived from an EMBL/GenBank/DDBJ whole genome shotgun (WGS) entry which is preliminary data.</text>
</comment>
<keyword evidence="9 10" id="KW-0998">Cell outer membrane</keyword>
<evidence type="ECO:0000256" key="8">
    <source>
        <dbReference type="ARBA" id="ARBA00023170"/>
    </source>
</evidence>
<name>A0A2T0MEY8_9FLAO</name>
<evidence type="ECO:0000256" key="9">
    <source>
        <dbReference type="ARBA" id="ARBA00023237"/>
    </source>
</evidence>
<evidence type="ECO:0000256" key="3">
    <source>
        <dbReference type="ARBA" id="ARBA00022452"/>
    </source>
</evidence>
<dbReference type="SUPFAM" id="SSF56935">
    <property type="entry name" value="Porins"/>
    <property type="match status" value="1"/>
</dbReference>
<dbReference type="GO" id="GO:0015344">
    <property type="term" value="F:siderophore uptake transmembrane transporter activity"/>
    <property type="evidence" value="ECO:0007669"/>
    <property type="project" value="TreeGrafter"/>
</dbReference>
<dbReference type="InterPro" id="IPR023997">
    <property type="entry name" value="TonB-dep_OMP_SusC/RagA_CS"/>
</dbReference>
<dbReference type="Proteomes" id="UP000237640">
    <property type="component" value="Unassembled WGS sequence"/>
</dbReference>
<dbReference type="SUPFAM" id="SSF49464">
    <property type="entry name" value="Carboxypeptidase regulatory domain-like"/>
    <property type="match status" value="1"/>
</dbReference>
<dbReference type="Gene3D" id="2.40.170.20">
    <property type="entry name" value="TonB-dependent receptor, beta-barrel domain"/>
    <property type="match status" value="1"/>
</dbReference>
<dbReference type="PROSITE" id="PS52016">
    <property type="entry name" value="TONB_DEPENDENT_REC_3"/>
    <property type="match status" value="1"/>
</dbReference>
<comment type="similarity">
    <text evidence="10 11">Belongs to the TonB-dependent receptor family.</text>
</comment>
<dbReference type="NCBIfam" id="TIGR04057">
    <property type="entry name" value="SusC_RagA_signa"/>
    <property type="match status" value="1"/>
</dbReference>
<dbReference type="AlphaFoldDB" id="A0A2T0MEY8"/>
<organism evidence="14 15">
    <name type="scientific">Flagellimonas meridianipacifica</name>
    <dbReference type="NCBI Taxonomy" id="1080225"/>
    <lineage>
        <taxon>Bacteria</taxon>
        <taxon>Pseudomonadati</taxon>
        <taxon>Bacteroidota</taxon>
        <taxon>Flavobacteriia</taxon>
        <taxon>Flavobacteriales</taxon>
        <taxon>Flavobacteriaceae</taxon>
        <taxon>Flagellimonas</taxon>
    </lineage>
</organism>
<keyword evidence="2 10" id="KW-0813">Transport</keyword>
<dbReference type="InterPro" id="IPR008969">
    <property type="entry name" value="CarboxyPept-like_regulatory"/>
</dbReference>
<keyword evidence="3 10" id="KW-1134">Transmembrane beta strand</keyword>
<evidence type="ECO:0000256" key="11">
    <source>
        <dbReference type="RuleBase" id="RU003357"/>
    </source>
</evidence>
<feature type="domain" description="TonB-dependent receptor plug" evidence="13">
    <location>
        <begin position="262"/>
        <end position="372"/>
    </location>
</feature>
<dbReference type="Gene3D" id="2.170.130.10">
    <property type="entry name" value="TonB-dependent receptor, plug domain"/>
    <property type="match status" value="1"/>
</dbReference>
<evidence type="ECO:0000256" key="10">
    <source>
        <dbReference type="PROSITE-ProRule" id="PRU01360"/>
    </source>
</evidence>
<evidence type="ECO:0000259" key="13">
    <source>
        <dbReference type="Pfam" id="PF07715"/>
    </source>
</evidence>
<comment type="subcellular location">
    <subcellularLocation>
        <location evidence="1 10">Cell outer membrane</location>
        <topology evidence="1 10">Multi-pass membrane protein</topology>
    </subcellularLocation>
</comment>
<keyword evidence="4 10" id="KW-0812">Transmembrane</keyword>
<dbReference type="Gene3D" id="2.60.40.1120">
    <property type="entry name" value="Carboxypeptidase-like, regulatory domain"/>
    <property type="match status" value="1"/>
</dbReference>
<reference evidence="14 15" key="1">
    <citation type="submission" date="2018-03" db="EMBL/GenBank/DDBJ databases">
        <title>Genomic Encyclopedia of Archaeal and Bacterial Type Strains, Phase II (KMG-II): from individual species to whole genera.</title>
        <authorList>
            <person name="Goeker M."/>
        </authorList>
    </citation>
    <scope>NUCLEOTIDE SEQUENCE [LARGE SCALE GENOMIC DNA]</scope>
    <source>
        <strain evidence="14 15">DSM 25027</strain>
    </source>
</reference>
<dbReference type="InterPro" id="IPR023996">
    <property type="entry name" value="TonB-dep_OMP_SusC/RagA"/>
</dbReference>
<dbReference type="GO" id="GO:0009279">
    <property type="term" value="C:cell outer membrane"/>
    <property type="evidence" value="ECO:0007669"/>
    <property type="project" value="UniProtKB-SubCell"/>
</dbReference>
<dbReference type="InterPro" id="IPR012910">
    <property type="entry name" value="Plug_dom"/>
</dbReference>
<dbReference type="InterPro" id="IPR000531">
    <property type="entry name" value="Beta-barrel_TonB"/>
</dbReference>
<proteinExistence type="inferred from homology"/>
<protein>
    <submittedName>
        <fullName evidence="14">TonB-linked SusC/RagA family outer membrane protein</fullName>
    </submittedName>
</protein>
<keyword evidence="15" id="KW-1185">Reference proteome</keyword>
<dbReference type="InterPro" id="IPR039426">
    <property type="entry name" value="TonB-dep_rcpt-like"/>
</dbReference>
<dbReference type="PANTHER" id="PTHR30069">
    <property type="entry name" value="TONB-DEPENDENT OUTER MEMBRANE RECEPTOR"/>
    <property type="match status" value="1"/>
</dbReference>
<evidence type="ECO:0000256" key="4">
    <source>
        <dbReference type="ARBA" id="ARBA00022692"/>
    </source>
</evidence>
<gene>
    <name evidence="14" type="ORF">CLV81_0131</name>
</gene>
<feature type="domain" description="TonB-dependent receptor-like beta-barrel" evidence="12">
    <location>
        <begin position="508"/>
        <end position="1063"/>
    </location>
</feature>
<dbReference type="InterPro" id="IPR037066">
    <property type="entry name" value="Plug_dom_sf"/>
</dbReference>
<accession>A0A2T0MEY8</accession>
<evidence type="ECO:0000313" key="15">
    <source>
        <dbReference type="Proteomes" id="UP000237640"/>
    </source>
</evidence>
<dbReference type="Pfam" id="PF13715">
    <property type="entry name" value="CarbopepD_reg_2"/>
    <property type="match status" value="1"/>
</dbReference>
<sequence length="1106" mass="121106">MIPNKVKKLIDQFLNYLKSMKNALCKNYFTTKIDLKMKITALFLFIALFQLHANDAYSQKSKISINMENATIGSIFDEIEKNTDYNILYKTSVLDIDKRITVKADKVKIDTLMDLILRDTKVSFEVRRKLIVLVEINEKPLSDPSPLPPRSTHISQQTVTVTGLVTDQGNVPLGGVSVVVKGTTKGVSTNFDGEYEIEASEGDILVFSYIGFAKHEVEVTQQTAINVIMKPDMMDLNEVVVTATGVRRKVEMGNSIANLNVSDDVKQRPIGNVSDLLQGQASGVQISSSGGSAGMGSRIRIRGSNSASLSNEPVIYIDGVLINNEANSISFETGGQSPSRLNDINPEDIESIEIIKGPSAATLYGSIAANGVIRITTKKGKQGEPRWSAFLESGLVEDVITYPRNYQALDADGNPGFNFEAAEGTFVPSVINSFQPLNDPRTSPFRTGQSYGAGLSVSGGSEALSYFLSGNITDSEGVLPVNNIQRTNFRGNFGAKITESLKVNLSTGYTNSDLELPLNDNFALGLMGQGLNGTPSIDINNGWGEFTPEELFTIDTRQRINRFTTGLETLWQPNEKLNIRIAGGLDFTSRWDSQFFPTGEAPDFLNYDEGARFSNRFNDFVYTLDAVGSFKTDLNENINSRTSLGFQYLQNLSQGTFATGLQLVAGSNSIAGAAVTQSNEQTIESRTVGVFLEEQVSFKDKLFVTGAVRADRGSSFGASFSSIFYPKVSASWLISEEDFFNNSEKFGISSLRLRGAWGASGVQPGTNDALRFFNPIAATLDGQSVTGVTIGSVGNEDLSPEASTELELGFDAKLLSNRVGLEMTYFYKKTRDALIFRQLPLSLGVGEGRFENLGSVKNSGLEIALNTRIIETDKFFLGLDIVSSFIDNELVELGEGIEPVIFGQQRHVEGFPLGGYWDETYTFSDANGDGFIGQDEIQVGEVAYLGTPFATTDISFTPVLSFFENQFVIKGLLNYRGGQKLYNNTGAWRNGNSNNRELNDPNASLFDQARAVASKFLGTNAGYIEDASFWRLREISLTYNTPNSFSNKLGFDRISLTLSGQNLGVWTDYTGLDPEISSEGQANFTTEEFLSQPPVRSWKARLNLSF</sequence>
<evidence type="ECO:0000256" key="6">
    <source>
        <dbReference type="ARBA" id="ARBA00023077"/>
    </source>
</evidence>